<keyword evidence="2" id="KW-1185">Reference proteome</keyword>
<dbReference type="AlphaFoldDB" id="A0AAV8Y1D0"/>
<evidence type="ECO:0000313" key="1">
    <source>
        <dbReference type="EMBL" id="KAJ8945174.1"/>
    </source>
</evidence>
<organism evidence="1 2">
    <name type="scientific">Aromia moschata</name>
    <dbReference type="NCBI Taxonomy" id="1265417"/>
    <lineage>
        <taxon>Eukaryota</taxon>
        <taxon>Metazoa</taxon>
        <taxon>Ecdysozoa</taxon>
        <taxon>Arthropoda</taxon>
        <taxon>Hexapoda</taxon>
        <taxon>Insecta</taxon>
        <taxon>Pterygota</taxon>
        <taxon>Neoptera</taxon>
        <taxon>Endopterygota</taxon>
        <taxon>Coleoptera</taxon>
        <taxon>Polyphaga</taxon>
        <taxon>Cucujiformia</taxon>
        <taxon>Chrysomeloidea</taxon>
        <taxon>Cerambycidae</taxon>
        <taxon>Cerambycinae</taxon>
        <taxon>Callichromatini</taxon>
        <taxon>Aromia</taxon>
    </lineage>
</organism>
<sequence>MLVFSSAWTQPFFEKKKFRKFSLKIFCHYYQDIYVRTDLKTIFKYYKQLQDAIDKMQDSAFPLVDSLQIVNEINEVLGTRYTCR</sequence>
<dbReference type="Proteomes" id="UP001162162">
    <property type="component" value="Unassembled WGS sequence"/>
</dbReference>
<gene>
    <name evidence="1" type="ORF">NQ318_001640</name>
</gene>
<evidence type="ECO:0000313" key="2">
    <source>
        <dbReference type="Proteomes" id="UP001162162"/>
    </source>
</evidence>
<proteinExistence type="predicted"/>
<reference evidence="1" key="1">
    <citation type="journal article" date="2023" name="Insect Mol. Biol.">
        <title>Genome sequencing provides insights into the evolution of gene families encoding plant cell wall-degrading enzymes in longhorned beetles.</title>
        <authorList>
            <person name="Shin N.R."/>
            <person name="Okamura Y."/>
            <person name="Kirsch R."/>
            <person name="Pauchet Y."/>
        </authorList>
    </citation>
    <scope>NUCLEOTIDE SEQUENCE</scope>
    <source>
        <strain evidence="1">AMC_N1</strain>
    </source>
</reference>
<comment type="caution">
    <text evidence="1">The sequence shown here is derived from an EMBL/GenBank/DDBJ whole genome shotgun (WGS) entry which is preliminary data.</text>
</comment>
<protein>
    <submittedName>
        <fullName evidence="1">Uncharacterized protein</fullName>
    </submittedName>
</protein>
<dbReference type="EMBL" id="JAPWTK010000227">
    <property type="protein sequence ID" value="KAJ8945174.1"/>
    <property type="molecule type" value="Genomic_DNA"/>
</dbReference>
<accession>A0AAV8Y1D0</accession>
<name>A0AAV8Y1D0_9CUCU</name>